<feature type="transmembrane region" description="Helical" evidence="8">
    <location>
        <begin position="326"/>
        <end position="348"/>
    </location>
</feature>
<feature type="transmembrane region" description="Helical" evidence="8">
    <location>
        <begin position="126"/>
        <end position="150"/>
    </location>
</feature>
<feature type="transmembrane region" description="Helical" evidence="8">
    <location>
        <begin position="363"/>
        <end position="384"/>
    </location>
</feature>
<dbReference type="CDD" id="cd13123">
    <property type="entry name" value="MATE_MurJ_like"/>
    <property type="match status" value="1"/>
</dbReference>
<proteinExistence type="predicted"/>
<evidence type="ECO:0000256" key="1">
    <source>
        <dbReference type="ARBA" id="ARBA00004651"/>
    </source>
</evidence>
<feature type="transmembrane region" description="Helical" evidence="8">
    <location>
        <begin position="488"/>
        <end position="511"/>
    </location>
</feature>
<sequence>MTTSAGRLARHSAVMAAGSFVSRLLGVVRSVMIMTIFGRSLAGDAWAVANMLPNTIYLLLAGGVLNAVLVPQITKAEKHHEDGGRDFIDRLLTLALLALLVVTVVCVAAAPLLVRIFMDGSSVPEQVALAVSFSYIALPAIFFYGIYTILGQVLNARERFGWYMWSPVLCNIVWIAGLGWFLVHYGRGVGAPSAYSPQMIWLLGGSLLLGVAAQALVLIVPLYRSGFRYTPRFGWRGVGLGSAGRVAMWTFAALVVTQLGLIVQSRVLTSVDEGDTGKLPYDTAFLLFMTPHGLITVSLVTALFTTMSQAASAGDTPALRANVTQGMTLTTIATVPIMIVTLVLGPLLTRVLYPLNSVQTTDAIAYVAMAMMLGLPAFGIYYVLQRGFYAMEDAKAPFYLQVVNTLVAAVVAVGCLWISSEFRAVGVALGQALSNVVAAVLAVVWFAARLEGLPMHGVVRTTVRVLVASIPGMIVAVAALLVAEWAGAGWAVSLAALVIGGGLFMVLYVAAARRMRVRELNAVLDPIMRRLRGVRKDGATPA</sequence>
<keyword evidence="2" id="KW-1003">Cell membrane</keyword>
<dbReference type="NCBIfam" id="TIGR01695">
    <property type="entry name" value="murJ_mviN"/>
    <property type="match status" value="1"/>
</dbReference>
<keyword evidence="10" id="KW-1185">Reference proteome</keyword>
<dbReference type="OrthoDB" id="9786339at2"/>
<dbReference type="PRINTS" id="PR01806">
    <property type="entry name" value="VIRFACTRMVIN"/>
</dbReference>
<dbReference type="RefSeq" id="WP_006591958.1">
    <property type="nucleotide sequence ID" value="NZ_BAHD01000019.1"/>
</dbReference>
<feature type="transmembrane region" description="Helical" evidence="8">
    <location>
        <begin position="283"/>
        <end position="305"/>
    </location>
</feature>
<dbReference type="GO" id="GO:0015648">
    <property type="term" value="F:lipid-linked peptidoglycan transporter activity"/>
    <property type="evidence" value="ECO:0007669"/>
    <property type="project" value="TreeGrafter"/>
</dbReference>
<keyword evidence="7 8" id="KW-0472">Membrane</keyword>
<feature type="transmembrane region" description="Helical" evidence="8">
    <location>
        <begin position="91"/>
        <end position="114"/>
    </location>
</feature>
<evidence type="ECO:0000256" key="8">
    <source>
        <dbReference type="SAM" id="Phobius"/>
    </source>
</evidence>
<organism evidence="9 10">
    <name type="scientific">Kineosphaera limosa NBRC 100340</name>
    <dbReference type="NCBI Taxonomy" id="1184609"/>
    <lineage>
        <taxon>Bacteria</taxon>
        <taxon>Bacillati</taxon>
        <taxon>Actinomycetota</taxon>
        <taxon>Actinomycetes</taxon>
        <taxon>Micrococcales</taxon>
        <taxon>Dermatophilaceae</taxon>
        <taxon>Kineosphaera</taxon>
    </lineage>
</organism>
<comment type="caution">
    <text evidence="9">The sequence shown here is derived from an EMBL/GenBank/DDBJ whole genome shotgun (WGS) entry which is preliminary data.</text>
</comment>
<dbReference type="AlphaFoldDB" id="K6WNP1"/>
<dbReference type="InterPro" id="IPR004268">
    <property type="entry name" value="MurJ"/>
</dbReference>
<protein>
    <submittedName>
        <fullName evidence="9">Uncharacterized protein</fullName>
    </submittedName>
</protein>
<comment type="subcellular location">
    <subcellularLocation>
        <location evidence="1">Cell membrane</location>
        <topology evidence="1">Multi-pass membrane protein</topology>
    </subcellularLocation>
</comment>
<dbReference type="eggNOG" id="COG0728">
    <property type="taxonomic scope" value="Bacteria"/>
</dbReference>
<dbReference type="EMBL" id="BAHD01000019">
    <property type="protein sequence ID" value="GAB95426.1"/>
    <property type="molecule type" value="Genomic_DNA"/>
</dbReference>
<dbReference type="Proteomes" id="UP000008366">
    <property type="component" value="Unassembled WGS sequence"/>
</dbReference>
<evidence type="ECO:0000313" key="10">
    <source>
        <dbReference type="Proteomes" id="UP000008366"/>
    </source>
</evidence>
<feature type="transmembrane region" description="Helical" evidence="8">
    <location>
        <begin position="51"/>
        <end position="70"/>
    </location>
</feature>
<feature type="transmembrane region" description="Helical" evidence="8">
    <location>
        <begin position="199"/>
        <end position="223"/>
    </location>
</feature>
<keyword evidence="3 8" id="KW-0812">Transmembrane</keyword>
<evidence type="ECO:0000313" key="9">
    <source>
        <dbReference type="EMBL" id="GAB95426.1"/>
    </source>
</evidence>
<evidence type="ECO:0000256" key="4">
    <source>
        <dbReference type="ARBA" id="ARBA00022960"/>
    </source>
</evidence>
<reference evidence="9 10" key="1">
    <citation type="submission" date="2012-08" db="EMBL/GenBank/DDBJ databases">
        <title>Whole genome shotgun sequence of Kineosphaera limosa NBRC 100340.</title>
        <authorList>
            <person name="Yoshida I."/>
            <person name="Isaki S."/>
            <person name="Hosoyama A."/>
            <person name="Tsuchikane K."/>
            <person name="Katsumata H."/>
            <person name="Ando Y."/>
            <person name="Ohji S."/>
            <person name="Hamada M."/>
            <person name="Tamura T."/>
            <person name="Yamazoe A."/>
            <person name="Yamazaki S."/>
            <person name="Fujita N."/>
        </authorList>
    </citation>
    <scope>NUCLEOTIDE SEQUENCE [LARGE SCALE GENOMIC DNA]</scope>
    <source>
        <strain evidence="9 10">NBRC 100340</strain>
    </source>
</reference>
<dbReference type="InterPro" id="IPR051050">
    <property type="entry name" value="Lipid_II_flippase_MurJ/MviN"/>
</dbReference>
<dbReference type="GO" id="GO:0009252">
    <property type="term" value="P:peptidoglycan biosynthetic process"/>
    <property type="evidence" value="ECO:0007669"/>
    <property type="project" value="UniProtKB-KW"/>
</dbReference>
<dbReference type="GO" id="GO:0008360">
    <property type="term" value="P:regulation of cell shape"/>
    <property type="evidence" value="ECO:0007669"/>
    <property type="project" value="UniProtKB-KW"/>
</dbReference>
<evidence type="ECO:0000256" key="6">
    <source>
        <dbReference type="ARBA" id="ARBA00022989"/>
    </source>
</evidence>
<dbReference type="PANTHER" id="PTHR47019">
    <property type="entry name" value="LIPID II FLIPPASE MURJ"/>
    <property type="match status" value="1"/>
</dbReference>
<accession>K6WNP1</accession>
<dbReference type="GO" id="GO:0034204">
    <property type="term" value="P:lipid translocation"/>
    <property type="evidence" value="ECO:0007669"/>
    <property type="project" value="TreeGrafter"/>
</dbReference>
<feature type="transmembrane region" description="Helical" evidence="8">
    <location>
        <begin position="425"/>
        <end position="450"/>
    </location>
</feature>
<feature type="transmembrane region" description="Helical" evidence="8">
    <location>
        <begin position="462"/>
        <end position="482"/>
    </location>
</feature>
<evidence type="ECO:0000256" key="5">
    <source>
        <dbReference type="ARBA" id="ARBA00022984"/>
    </source>
</evidence>
<evidence type="ECO:0000256" key="3">
    <source>
        <dbReference type="ARBA" id="ARBA00022692"/>
    </source>
</evidence>
<feature type="transmembrane region" description="Helical" evidence="8">
    <location>
        <begin position="20"/>
        <end position="39"/>
    </location>
</feature>
<keyword evidence="4" id="KW-0133">Cell shape</keyword>
<dbReference type="GO" id="GO:0005886">
    <property type="term" value="C:plasma membrane"/>
    <property type="evidence" value="ECO:0007669"/>
    <property type="project" value="UniProtKB-SubCell"/>
</dbReference>
<gene>
    <name evidence="9" type="ORF">KILIM_019_00800</name>
</gene>
<dbReference type="STRING" id="1184609.KILIM_019_00800"/>
<keyword evidence="6 8" id="KW-1133">Transmembrane helix</keyword>
<evidence type="ECO:0000256" key="2">
    <source>
        <dbReference type="ARBA" id="ARBA00022475"/>
    </source>
</evidence>
<feature type="transmembrane region" description="Helical" evidence="8">
    <location>
        <begin position="162"/>
        <end position="183"/>
    </location>
</feature>
<feature type="transmembrane region" description="Helical" evidence="8">
    <location>
        <begin position="396"/>
        <end position="419"/>
    </location>
</feature>
<feature type="transmembrane region" description="Helical" evidence="8">
    <location>
        <begin position="243"/>
        <end position="263"/>
    </location>
</feature>
<keyword evidence="5" id="KW-0573">Peptidoglycan synthesis</keyword>
<name>K6WNP1_9MICO</name>
<dbReference type="PANTHER" id="PTHR47019:SF1">
    <property type="entry name" value="LIPID II FLIPPASE MURJ"/>
    <property type="match status" value="1"/>
</dbReference>
<dbReference type="Pfam" id="PF03023">
    <property type="entry name" value="MurJ"/>
    <property type="match status" value="1"/>
</dbReference>
<evidence type="ECO:0000256" key="7">
    <source>
        <dbReference type="ARBA" id="ARBA00023136"/>
    </source>
</evidence>